<dbReference type="InterPro" id="IPR036028">
    <property type="entry name" value="SH3-like_dom_sf"/>
</dbReference>
<dbReference type="InterPro" id="IPR036034">
    <property type="entry name" value="PDZ_sf"/>
</dbReference>
<evidence type="ECO:0000259" key="6">
    <source>
        <dbReference type="PROSITE" id="PS50106"/>
    </source>
</evidence>
<comment type="caution">
    <text evidence="7">The sequence shown here is derived from an EMBL/GenBank/DDBJ whole genome shotgun (WGS) entry which is preliminary data.</text>
</comment>
<dbReference type="AlphaFoldDB" id="A0AAV5UU43"/>
<evidence type="ECO:0000256" key="1">
    <source>
        <dbReference type="ARBA" id="ARBA00007014"/>
    </source>
</evidence>
<feature type="domain" description="PDZ" evidence="6">
    <location>
        <begin position="354"/>
        <end position="434"/>
    </location>
</feature>
<evidence type="ECO:0000256" key="2">
    <source>
        <dbReference type="ARBA" id="ARBA00022443"/>
    </source>
</evidence>
<name>A0AAV5UU43_9BILA</name>
<evidence type="ECO:0000259" key="5">
    <source>
        <dbReference type="PROSITE" id="PS50052"/>
    </source>
</evidence>
<gene>
    <name evidence="7" type="ORF">PFISCL1PPCAC_2059</name>
</gene>
<dbReference type="Proteomes" id="UP001432322">
    <property type="component" value="Unassembled WGS sequence"/>
</dbReference>
<dbReference type="InterPro" id="IPR027417">
    <property type="entry name" value="P-loop_NTPase"/>
</dbReference>
<dbReference type="InterPro" id="IPR008145">
    <property type="entry name" value="GK/Ca_channel_bsu"/>
</dbReference>
<evidence type="ECO:0000259" key="4">
    <source>
        <dbReference type="PROSITE" id="PS50002"/>
    </source>
</evidence>
<keyword evidence="8" id="KW-1185">Reference proteome</keyword>
<keyword evidence="2 3" id="KW-0728">SH3 domain</keyword>
<dbReference type="InterPro" id="IPR020590">
    <property type="entry name" value="Guanylate_kinase_CS"/>
</dbReference>
<proteinExistence type="inferred from homology"/>
<dbReference type="SMART" id="SM00228">
    <property type="entry name" value="PDZ"/>
    <property type="match status" value="2"/>
</dbReference>
<dbReference type="Gene3D" id="3.40.50.300">
    <property type="entry name" value="P-loop containing nucleotide triphosphate hydrolases"/>
    <property type="match status" value="1"/>
</dbReference>
<dbReference type="SUPFAM" id="SSF50044">
    <property type="entry name" value="SH3-domain"/>
    <property type="match status" value="1"/>
</dbReference>
<dbReference type="PROSITE" id="PS00856">
    <property type="entry name" value="GUANYLATE_KINASE_1"/>
    <property type="match status" value="1"/>
</dbReference>
<evidence type="ECO:0000256" key="3">
    <source>
        <dbReference type="PROSITE-ProRule" id="PRU00192"/>
    </source>
</evidence>
<dbReference type="SMART" id="SM00326">
    <property type="entry name" value="SH3"/>
    <property type="match status" value="1"/>
</dbReference>
<comment type="similarity">
    <text evidence="1">Belongs to the MAGUK family.</text>
</comment>
<dbReference type="PROSITE" id="PS50052">
    <property type="entry name" value="GUANYLATE_KINASE_2"/>
    <property type="match status" value="1"/>
</dbReference>
<accession>A0AAV5UU43</accession>
<reference evidence="7" key="1">
    <citation type="submission" date="2023-10" db="EMBL/GenBank/DDBJ databases">
        <title>Genome assembly of Pristionchus species.</title>
        <authorList>
            <person name="Yoshida K."/>
            <person name="Sommer R.J."/>
        </authorList>
    </citation>
    <scope>NUCLEOTIDE SEQUENCE</scope>
    <source>
        <strain evidence="7">RS5133</strain>
    </source>
</reference>
<dbReference type="SUPFAM" id="SSF50156">
    <property type="entry name" value="PDZ domain-like"/>
    <property type="match status" value="2"/>
</dbReference>
<dbReference type="Pfam" id="PF00625">
    <property type="entry name" value="Guanylate_kin"/>
    <property type="match status" value="1"/>
</dbReference>
<dbReference type="EMBL" id="BTSY01000001">
    <property type="protein sequence ID" value="GMT10762.1"/>
    <property type="molecule type" value="Genomic_DNA"/>
</dbReference>
<dbReference type="Gene3D" id="2.30.42.10">
    <property type="match status" value="2"/>
</dbReference>
<dbReference type="SUPFAM" id="SSF52540">
    <property type="entry name" value="P-loop containing nucleoside triphosphate hydrolases"/>
    <property type="match status" value="1"/>
</dbReference>
<evidence type="ECO:0000313" key="7">
    <source>
        <dbReference type="EMBL" id="GMT10762.1"/>
    </source>
</evidence>
<feature type="domain" description="SH3" evidence="4">
    <location>
        <begin position="442"/>
        <end position="514"/>
    </location>
</feature>
<dbReference type="InterPro" id="IPR008144">
    <property type="entry name" value="Guanylate_kin-like_dom"/>
</dbReference>
<organism evidence="7 8">
    <name type="scientific">Pristionchus fissidentatus</name>
    <dbReference type="NCBI Taxonomy" id="1538716"/>
    <lineage>
        <taxon>Eukaryota</taxon>
        <taxon>Metazoa</taxon>
        <taxon>Ecdysozoa</taxon>
        <taxon>Nematoda</taxon>
        <taxon>Chromadorea</taxon>
        <taxon>Rhabditida</taxon>
        <taxon>Rhabditina</taxon>
        <taxon>Diplogasteromorpha</taxon>
        <taxon>Diplogasteroidea</taxon>
        <taxon>Neodiplogasteridae</taxon>
        <taxon>Pristionchus</taxon>
    </lineage>
</organism>
<dbReference type="Pfam" id="PF07653">
    <property type="entry name" value="SH3_2"/>
    <property type="match status" value="1"/>
</dbReference>
<dbReference type="Pfam" id="PF00595">
    <property type="entry name" value="PDZ"/>
    <property type="match status" value="2"/>
</dbReference>
<feature type="domain" description="Guanylate kinase-like" evidence="5">
    <location>
        <begin position="577"/>
        <end position="759"/>
    </location>
</feature>
<feature type="domain" description="PDZ" evidence="6">
    <location>
        <begin position="59"/>
        <end position="108"/>
    </location>
</feature>
<dbReference type="InterPro" id="IPR050716">
    <property type="entry name" value="MAGUK"/>
</dbReference>
<evidence type="ECO:0000313" key="8">
    <source>
        <dbReference type="Proteomes" id="UP001432322"/>
    </source>
</evidence>
<dbReference type="PROSITE" id="PS50002">
    <property type="entry name" value="SH3"/>
    <property type="match status" value="1"/>
</dbReference>
<dbReference type="SMART" id="SM00072">
    <property type="entry name" value="GuKc"/>
    <property type="match status" value="1"/>
</dbReference>
<dbReference type="PROSITE" id="PS50106">
    <property type="entry name" value="PDZ"/>
    <property type="match status" value="2"/>
</dbReference>
<dbReference type="InterPro" id="IPR001478">
    <property type="entry name" value="PDZ"/>
</dbReference>
<dbReference type="CDD" id="cd00136">
    <property type="entry name" value="PDZ_canonical"/>
    <property type="match status" value="1"/>
</dbReference>
<dbReference type="InterPro" id="IPR001452">
    <property type="entry name" value="SH3_domain"/>
</dbReference>
<dbReference type="PANTHER" id="PTHR23122">
    <property type="entry name" value="MEMBRANE-ASSOCIATED GUANYLATE KINASE MAGUK"/>
    <property type="match status" value="1"/>
</dbReference>
<protein>
    <submittedName>
        <fullName evidence="7">Uncharacterized protein</fullName>
    </submittedName>
</protein>
<sequence>MAKSVSIPLALSDLRGGSTRLPSRKAPSTCLAPSSNTFRTLNGFILSIVEKDGRCTVYGSAAESGGLSIGDEVIAVNGRNVEGRNHDQLVKLIQECIRSRSVSLRVRRQPQDNIGDQLLNKSATLREAILVSVKNADRQSIIDKINESYPGIATFDMEEVANGGENLHVTIFCTNKTRITGDYLSFCRYDEEIRERKERQFQRQKENDLLRTSLRASKKLKSLTVSENNNGTPSKEEVIETSLDEVDALQGISSDRSGYENECYVVSDSSYREGLDKAAETPDEVPSLDQIILSVERIAEHLNSSERPEESRLIRDFFSSPPVKSAIEASSVPKTMDGARVCHEEAGPSENIRIVTLYKDNDAYLGATVRNDEHRMVVGRIVAGGIAERTELLQEGDELLEVNGLDLRGRNVGQVCDVLRGLRGEIRLVINTDGRKKIERLENVKRLRALFDYDPQDDIFVPCRELALSFNRGDVLHILNTSDPNWWQATVDGSNSRDKLAGIIPSPNFRQQVLLYQQEEETRPKTRKEAKKIIPDIMSTMKKRQRDLLIRDENGPILAMDISYEEVSLHLARSSHKRPLVLVAPEGVGALQLRQSLLEREEDRLAAPIPYTSRSAKDGEMDGIHYHFVSRSKLVEMGKTGQLVEFGEFEKNLYGTSLADIVTVRERGKTCVLTLKPQSLSSIRVPSVMPFIVFISPPSAIQLKRQKEIMGQRNITDDSLKSIVAQGKTIQQQFGHLFDATIINIESSRSLDELRSLIRRLETEPFWVPSTWLHNTSSH</sequence>
<dbReference type="Gene3D" id="2.30.30.40">
    <property type="entry name" value="SH3 Domains"/>
    <property type="match status" value="1"/>
</dbReference>